<dbReference type="RefSeq" id="WP_091172156.1">
    <property type="nucleotide sequence ID" value="NZ_FNCG01000013.1"/>
</dbReference>
<evidence type="ECO:0000313" key="2">
    <source>
        <dbReference type="Proteomes" id="UP000199705"/>
    </source>
</evidence>
<name>A0A1G8FW59_9SPHI</name>
<dbReference type="AlphaFoldDB" id="A0A1G8FW59"/>
<proteinExistence type="predicted"/>
<keyword evidence="2" id="KW-1185">Reference proteome</keyword>
<gene>
    <name evidence="1" type="ORF">SAMN05192573_11384</name>
</gene>
<evidence type="ECO:0000313" key="1">
    <source>
        <dbReference type="EMBL" id="SDH86394.1"/>
    </source>
</evidence>
<sequence>MSIAEIKQTKSNLIAWIEQLSDSNLLAFLDSIRSSKSEGDWWENLSEAQRTHINEGVDDAEQGRTISSAEFWNRLKNG</sequence>
<dbReference type="EMBL" id="FNCG01000013">
    <property type="protein sequence ID" value="SDH86394.1"/>
    <property type="molecule type" value="Genomic_DNA"/>
</dbReference>
<dbReference type="STRING" id="551996.SAMN05192573_11384"/>
<reference evidence="2" key="1">
    <citation type="submission" date="2016-10" db="EMBL/GenBank/DDBJ databases">
        <authorList>
            <person name="Varghese N."/>
            <person name="Submissions S."/>
        </authorList>
    </citation>
    <scope>NUCLEOTIDE SEQUENCE [LARGE SCALE GENOMIC DNA]</scope>
    <source>
        <strain evidence="2">Gh-67</strain>
    </source>
</reference>
<protein>
    <recommendedName>
        <fullName evidence="3">Addiction module component</fullName>
    </recommendedName>
</protein>
<dbReference type="Proteomes" id="UP000199705">
    <property type="component" value="Unassembled WGS sequence"/>
</dbReference>
<accession>A0A1G8FW59</accession>
<organism evidence="1 2">
    <name type="scientific">Mucilaginibacter gossypii</name>
    <dbReference type="NCBI Taxonomy" id="551996"/>
    <lineage>
        <taxon>Bacteria</taxon>
        <taxon>Pseudomonadati</taxon>
        <taxon>Bacteroidota</taxon>
        <taxon>Sphingobacteriia</taxon>
        <taxon>Sphingobacteriales</taxon>
        <taxon>Sphingobacteriaceae</taxon>
        <taxon>Mucilaginibacter</taxon>
    </lineage>
</organism>
<evidence type="ECO:0008006" key="3">
    <source>
        <dbReference type="Google" id="ProtNLM"/>
    </source>
</evidence>